<dbReference type="InterPro" id="IPR013737">
    <property type="entry name" value="Bac_rhamnosid_N"/>
</dbReference>
<comment type="catalytic activity">
    <reaction evidence="1">
        <text>Hydrolysis of terminal non-reducing alpha-L-rhamnose residues in alpha-L-rhamnosides.</text>
        <dbReference type="EC" id="3.2.1.40"/>
    </reaction>
</comment>
<protein>
    <recommendedName>
        <fullName evidence="2">alpha-L-rhamnosidase</fullName>
        <ecNumber evidence="2">3.2.1.40</ecNumber>
    </recommendedName>
</protein>
<evidence type="ECO:0000256" key="1">
    <source>
        <dbReference type="ARBA" id="ARBA00001445"/>
    </source>
</evidence>
<dbReference type="PANTHER" id="PTHR33307">
    <property type="entry name" value="ALPHA-RHAMNOSIDASE (EUROFUNG)"/>
    <property type="match status" value="1"/>
</dbReference>
<dbReference type="Gene3D" id="1.50.10.10">
    <property type="match status" value="1"/>
</dbReference>
<dbReference type="Pfam" id="PF05592">
    <property type="entry name" value="Bac_rhamnosid"/>
    <property type="match status" value="1"/>
</dbReference>
<evidence type="ECO:0000259" key="4">
    <source>
        <dbReference type="Pfam" id="PF05592"/>
    </source>
</evidence>
<dbReference type="OrthoDB" id="9761045at2"/>
<evidence type="ECO:0000259" key="5">
    <source>
        <dbReference type="Pfam" id="PF08531"/>
    </source>
</evidence>
<dbReference type="InterPro" id="IPR016007">
    <property type="entry name" value="Alpha_rhamnosid"/>
</dbReference>
<accession>A0A1I5FMJ1</accession>
<name>A0A1I5FMJ1_9ACTN</name>
<dbReference type="SUPFAM" id="SSF48208">
    <property type="entry name" value="Six-hairpin glycosidases"/>
    <property type="match status" value="1"/>
</dbReference>
<dbReference type="RefSeq" id="WP_075013615.1">
    <property type="nucleotide sequence ID" value="NZ_FOWE01000005.1"/>
</dbReference>
<dbReference type="Proteomes" id="UP000183642">
    <property type="component" value="Unassembled WGS sequence"/>
</dbReference>
<dbReference type="EMBL" id="FOWE01000005">
    <property type="protein sequence ID" value="SFO24836.1"/>
    <property type="molecule type" value="Genomic_DNA"/>
</dbReference>
<dbReference type="GO" id="GO:0030596">
    <property type="term" value="F:alpha-L-rhamnosidase activity"/>
    <property type="evidence" value="ECO:0007669"/>
    <property type="project" value="UniProtKB-EC"/>
</dbReference>
<reference evidence="9" key="1">
    <citation type="submission" date="2016-10" db="EMBL/GenBank/DDBJ databases">
        <authorList>
            <person name="Varghese N."/>
            <person name="Submissions S."/>
        </authorList>
    </citation>
    <scope>NUCLEOTIDE SEQUENCE [LARGE SCALE GENOMIC DNA]</scope>
    <source>
        <strain evidence="9">DSM 43161</strain>
    </source>
</reference>
<evidence type="ECO:0000259" key="7">
    <source>
        <dbReference type="Pfam" id="PF17390"/>
    </source>
</evidence>
<dbReference type="PIRSF" id="PIRSF010631">
    <property type="entry name" value="A-rhamnsds"/>
    <property type="match status" value="1"/>
</dbReference>
<evidence type="ECO:0000313" key="9">
    <source>
        <dbReference type="Proteomes" id="UP000183642"/>
    </source>
</evidence>
<keyword evidence="9" id="KW-1185">Reference proteome</keyword>
<dbReference type="Gene3D" id="2.60.420.10">
    <property type="entry name" value="Maltose phosphorylase, domain 3"/>
    <property type="match status" value="1"/>
</dbReference>
<dbReference type="AlphaFoldDB" id="A0A1I5FMJ1"/>
<dbReference type="InterPro" id="IPR013783">
    <property type="entry name" value="Ig-like_fold"/>
</dbReference>
<dbReference type="InterPro" id="IPR035396">
    <property type="entry name" value="Bac_rhamnosid6H"/>
</dbReference>
<dbReference type="Gene3D" id="2.60.120.260">
    <property type="entry name" value="Galactose-binding domain-like"/>
    <property type="match status" value="2"/>
</dbReference>
<dbReference type="PANTHER" id="PTHR33307:SF6">
    <property type="entry name" value="ALPHA-RHAMNOSIDASE (EUROFUNG)-RELATED"/>
    <property type="match status" value="1"/>
</dbReference>
<evidence type="ECO:0000256" key="3">
    <source>
        <dbReference type="ARBA" id="ARBA00022801"/>
    </source>
</evidence>
<dbReference type="Pfam" id="PF08531">
    <property type="entry name" value="Bac_rhamnosid_N"/>
    <property type="match status" value="1"/>
</dbReference>
<evidence type="ECO:0000313" key="8">
    <source>
        <dbReference type="EMBL" id="SFO24836.1"/>
    </source>
</evidence>
<dbReference type="Pfam" id="PF17389">
    <property type="entry name" value="Bac_rhamnosid6H"/>
    <property type="match status" value="1"/>
</dbReference>
<evidence type="ECO:0000259" key="6">
    <source>
        <dbReference type="Pfam" id="PF17389"/>
    </source>
</evidence>
<proteinExistence type="predicted"/>
<organism evidence="8 9">
    <name type="scientific">Geodermatophilus obscurus</name>
    <dbReference type="NCBI Taxonomy" id="1861"/>
    <lineage>
        <taxon>Bacteria</taxon>
        <taxon>Bacillati</taxon>
        <taxon>Actinomycetota</taxon>
        <taxon>Actinomycetes</taxon>
        <taxon>Geodermatophilales</taxon>
        <taxon>Geodermatophilaceae</taxon>
        <taxon>Geodermatophilus</taxon>
    </lineage>
</organism>
<sequence>MSDLTVGAVTVEHHREPLGIGETAPRLSWVTSTELPDWRQAAYEVEVEPEDGPAWSSGRVDSDTSVLVPWGAPPLTSRERRTVRVRVWGAGDAQPSGWSEDVVVEAGLLEPEDWTAVLVRPVLPEGEEPAVLLRREFTLDAPVVRARLYATAQGVFEAELNGAPVGDEVLAPGWTSYRHRLRYRTHDVTALLSEGANALGVHLADGWFRGHLGFTGKRHWYGDRTGAFAQLEVEHPDGSRTVVTTDGSWRSAPSWLTRAGLYSGETADLRREVPGWSAPGLDDADWTPVEAGDLDLATLVAPTGPPVRRTEVLPAVSVSTSPSGKVLVDLGQNLVGRLRLRLPDGPAGTEVTVRHAEVLEHGELGTRPLRAARATDVVVLDGNGPRTWEPRFTFHGFRYAEVTGWSGELTADDLEAVVLHTDLRRTGTFTCSDPDVERLHENVVWGMRGNFLDIPTDCPQRDERLGWTGDLQVFAPTASFLYDTTGMLRSWLADLAAEQREFDGVVPMYVPFLPLLPFPQQAETGWGDAAVVVPWVLYQRTGDAGLLADQWESMTGWIDAFAARAGEELDFPGGGFSFGDWLDTAAPPDNPAAARTPWQCVATAYLARSARTVAQAAEVLGRDGARFAELGERAAARFRAEYVSPNGRVAFPSQTAYALALEFDLLEPAQRGHAGRLLADQVLKDGFHIASGFLGTPLVTDALTGAGELATAYELLLQRENPSWLYPVTMGATTIWERWDSMLPDGSVNPGDMTSFNHYALGAVADWLHRTVAGLAPAAPGYRRLRVEPRPGPGLTSAAATHETPYGTASVSWALTGGTAFALDVVVPPNTTAEVVLPDGSAPGEVGSGRHAFTCEIEEPRPVEKPALFFDPDAHA</sequence>
<dbReference type="GO" id="GO:0005975">
    <property type="term" value="P:carbohydrate metabolic process"/>
    <property type="evidence" value="ECO:0007669"/>
    <property type="project" value="InterPro"/>
</dbReference>
<feature type="domain" description="Alpha-L-rhamnosidase concanavalin-like" evidence="4">
    <location>
        <begin position="321"/>
        <end position="420"/>
    </location>
</feature>
<dbReference type="InterPro" id="IPR012341">
    <property type="entry name" value="6hp_glycosidase-like_sf"/>
</dbReference>
<feature type="domain" description="Alpha-L-rhamnosidase six-hairpin glycosidase" evidence="6">
    <location>
        <begin position="424"/>
        <end position="772"/>
    </location>
</feature>
<dbReference type="Pfam" id="PF17390">
    <property type="entry name" value="Bac_rhamnosid_C"/>
    <property type="match status" value="1"/>
</dbReference>
<feature type="domain" description="Bacterial alpha-L-rhamnosidase N-terminal" evidence="5">
    <location>
        <begin position="143"/>
        <end position="311"/>
    </location>
</feature>
<keyword evidence="3" id="KW-0378">Hydrolase</keyword>
<dbReference type="InterPro" id="IPR008928">
    <property type="entry name" value="6-hairpin_glycosidase_sf"/>
</dbReference>
<feature type="domain" description="Alpha-L-rhamnosidase C-terminal" evidence="7">
    <location>
        <begin position="774"/>
        <end position="849"/>
    </location>
</feature>
<dbReference type="EC" id="3.2.1.40" evidence="2"/>
<dbReference type="Gene3D" id="2.60.40.10">
    <property type="entry name" value="Immunoglobulins"/>
    <property type="match status" value="1"/>
</dbReference>
<gene>
    <name evidence="8" type="ORF">SAMN05660359_02229</name>
</gene>
<dbReference type="InterPro" id="IPR008902">
    <property type="entry name" value="Rhamnosid_concanavalin"/>
</dbReference>
<evidence type="ECO:0000256" key="2">
    <source>
        <dbReference type="ARBA" id="ARBA00012652"/>
    </source>
</evidence>
<dbReference type="Pfam" id="PF25788">
    <property type="entry name" value="Ig_Rha78A_N"/>
    <property type="match status" value="1"/>
</dbReference>
<dbReference type="InterPro" id="IPR035398">
    <property type="entry name" value="Bac_rhamnosid_C"/>
</dbReference>